<dbReference type="Proteomes" id="UP000604825">
    <property type="component" value="Unassembled WGS sequence"/>
</dbReference>
<dbReference type="InterPro" id="IPR007700">
    <property type="entry name" value="DUF668"/>
</dbReference>
<gene>
    <name evidence="2" type="ORF">NCGR_LOCUS38127</name>
</gene>
<dbReference type="Pfam" id="PF05003">
    <property type="entry name" value="DUF668"/>
    <property type="match status" value="1"/>
</dbReference>
<name>A0A811QET7_9POAL</name>
<sequence length="321" mass="36675">MKHLKEVVFSYEGIRSLISEDYSQLLGIVETDIREDLSKFSTEVARFGNRCQDPRRHCLDRVSTDTWGKLGRNSGFRHSLSDKACAAHFEQICISVKNQRNTVKKLKRKSLWSKTMEEVVDKLVEFVYFLQLEISTAFLNKQGYQSVNQASSTQQMLGPSGLAFQYAKVILHINTLAFPSYVGVNGTARDALYQALPPCIKWRLRQRPCIAKTVGEARAEIDKILQWLVPVAESTRLYYKNGTIRESELKGTEDVDVDEAENHQITVSTMLAHENDTVIKINTLYYANKEKADGYVLHLLWALQDYIDAISMAYRRPMVHG</sequence>
<dbReference type="OrthoDB" id="641605at2759"/>
<feature type="domain" description="DUF668" evidence="1">
    <location>
        <begin position="157"/>
        <end position="235"/>
    </location>
</feature>
<evidence type="ECO:0000313" key="3">
    <source>
        <dbReference type="Proteomes" id="UP000604825"/>
    </source>
</evidence>
<dbReference type="InterPro" id="IPR045021">
    <property type="entry name" value="PSI1/2/3"/>
</dbReference>
<dbReference type="AlphaFoldDB" id="A0A811QET7"/>
<dbReference type="EMBL" id="CAJGYO010000009">
    <property type="protein sequence ID" value="CAD6254524.1"/>
    <property type="molecule type" value="Genomic_DNA"/>
</dbReference>
<reference evidence="2" key="1">
    <citation type="submission" date="2020-10" db="EMBL/GenBank/DDBJ databases">
        <authorList>
            <person name="Han B."/>
            <person name="Lu T."/>
            <person name="Zhao Q."/>
            <person name="Huang X."/>
            <person name="Zhao Y."/>
        </authorList>
    </citation>
    <scope>NUCLEOTIDE SEQUENCE</scope>
</reference>
<keyword evidence="3" id="KW-1185">Reference proteome</keyword>
<comment type="caution">
    <text evidence="2">The sequence shown here is derived from an EMBL/GenBank/DDBJ whole genome shotgun (WGS) entry which is preliminary data.</text>
</comment>
<dbReference type="PANTHER" id="PTHR31730">
    <property type="entry name" value="OS01G0873900 PROTEIN"/>
    <property type="match status" value="1"/>
</dbReference>
<evidence type="ECO:0000313" key="2">
    <source>
        <dbReference type="EMBL" id="CAD6254524.1"/>
    </source>
</evidence>
<organism evidence="2 3">
    <name type="scientific">Miscanthus lutarioriparius</name>
    <dbReference type="NCBI Taxonomy" id="422564"/>
    <lineage>
        <taxon>Eukaryota</taxon>
        <taxon>Viridiplantae</taxon>
        <taxon>Streptophyta</taxon>
        <taxon>Embryophyta</taxon>
        <taxon>Tracheophyta</taxon>
        <taxon>Spermatophyta</taxon>
        <taxon>Magnoliopsida</taxon>
        <taxon>Liliopsida</taxon>
        <taxon>Poales</taxon>
        <taxon>Poaceae</taxon>
        <taxon>PACMAD clade</taxon>
        <taxon>Panicoideae</taxon>
        <taxon>Andropogonodae</taxon>
        <taxon>Andropogoneae</taxon>
        <taxon>Saccharinae</taxon>
        <taxon>Miscanthus</taxon>
    </lineage>
</organism>
<proteinExistence type="predicted"/>
<dbReference type="PANTHER" id="PTHR31730:SF19">
    <property type="entry name" value="PROTEIN KINASE DOMAIN-CONTAINING PROTEIN"/>
    <property type="match status" value="1"/>
</dbReference>
<dbReference type="GO" id="GO:0045927">
    <property type="term" value="P:positive regulation of growth"/>
    <property type="evidence" value="ECO:0007669"/>
    <property type="project" value="InterPro"/>
</dbReference>
<accession>A0A811QET7</accession>
<evidence type="ECO:0000259" key="1">
    <source>
        <dbReference type="Pfam" id="PF05003"/>
    </source>
</evidence>
<protein>
    <recommendedName>
        <fullName evidence="1">DUF668 domain-containing protein</fullName>
    </recommendedName>
</protein>